<name>A0A3M4LB85_PSESF</name>
<feature type="domain" description="Insertion element IS402-like" evidence="1">
    <location>
        <begin position="1"/>
        <end position="47"/>
    </location>
</feature>
<dbReference type="InterPro" id="IPR052909">
    <property type="entry name" value="Transposase_6_like"/>
</dbReference>
<evidence type="ECO:0000259" key="1">
    <source>
        <dbReference type="Pfam" id="PF13340"/>
    </source>
</evidence>
<gene>
    <name evidence="2" type="ORF">ALQ07_101357</name>
</gene>
<dbReference type="NCBIfam" id="NF033580">
    <property type="entry name" value="transpos_IS5_3"/>
    <property type="match status" value="1"/>
</dbReference>
<proteinExistence type="predicted"/>
<organism evidence="2 3">
    <name type="scientific">Pseudomonas syringae pv. actinidiae</name>
    <dbReference type="NCBI Taxonomy" id="103796"/>
    <lineage>
        <taxon>Bacteria</taxon>
        <taxon>Pseudomonadati</taxon>
        <taxon>Pseudomonadota</taxon>
        <taxon>Gammaproteobacteria</taxon>
        <taxon>Pseudomonadales</taxon>
        <taxon>Pseudomonadaceae</taxon>
        <taxon>Pseudomonas</taxon>
        <taxon>Pseudomonas syringae</taxon>
    </lineage>
</organism>
<protein>
    <submittedName>
        <fullName evidence="2">Transposase, IS4</fullName>
    </submittedName>
</protein>
<dbReference type="AlphaFoldDB" id="A0A3M4LB85"/>
<dbReference type="EMBL" id="RBRB01000016">
    <property type="protein sequence ID" value="RMQ38729.1"/>
    <property type="molecule type" value="Genomic_DNA"/>
</dbReference>
<dbReference type="InterPro" id="IPR025161">
    <property type="entry name" value="IS402-like_dom"/>
</dbReference>
<dbReference type="Pfam" id="PF13340">
    <property type="entry name" value="DUF4096"/>
    <property type="match status" value="1"/>
</dbReference>
<evidence type="ECO:0000313" key="3">
    <source>
        <dbReference type="Proteomes" id="UP000273140"/>
    </source>
</evidence>
<comment type="caution">
    <text evidence="2">The sequence shown here is derived from an EMBL/GenBank/DDBJ whole genome shotgun (WGS) entry which is preliminary data.</text>
</comment>
<dbReference type="PANTHER" id="PTHR46637">
    <property type="entry name" value="TIS1421-TRANSPOSASE PROTEIN A"/>
    <property type="match status" value="1"/>
</dbReference>
<reference evidence="2 3" key="1">
    <citation type="submission" date="2018-08" db="EMBL/GenBank/DDBJ databases">
        <title>Recombination of ecologically and evolutionarily significant loci maintains genetic cohesion in the Pseudomonas syringae species complex.</title>
        <authorList>
            <person name="Dillon M."/>
            <person name="Thakur S."/>
            <person name="Almeida R.N.D."/>
            <person name="Weir B.S."/>
            <person name="Guttman D.S."/>
        </authorList>
    </citation>
    <scope>NUCLEOTIDE SEQUENCE [LARGE SCALE GENOMIC DNA]</scope>
    <source>
        <strain evidence="2 3">ICMP 19074</strain>
    </source>
</reference>
<dbReference type="PANTHER" id="PTHR46637:SF1">
    <property type="entry name" value="BLL5188 PROTEIN"/>
    <property type="match status" value="1"/>
</dbReference>
<dbReference type="Proteomes" id="UP000273140">
    <property type="component" value="Unassembled WGS sequence"/>
</dbReference>
<accession>A0A3M4LB85</accession>
<evidence type="ECO:0000313" key="2">
    <source>
        <dbReference type="EMBL" id="RMQ38729.1"/>
    </source>
</evidence>
<sequence length="120" mass="13349">MRTTVEGMLYRMRVGCPWRDLPKAFGNWSKVYKRFNAWSASGKWVKVLMTDPDMEWVFIDGSYAKAHQHSAGAASTQEQAIGKSRAGNTSKIHLAVDACGLPIISTFGHCTVSFCVDTFK</sequence>